<accession>A0A9P4LEW1</accession>
<keyword evidence="3" id="KW-1185">Reference proteome</keyword>
<protein>
    <recommendedName>
        <fullName evidence="1">N-acetyltransferase domain-containing protein</fullName>
    </recommendedName>
</protein>
<dbReference type="AlphaFoldDB" id="A0A9P4LEW1"/>
<dbReference type="GO" id="GO:0016747">
    <property type="term" value="F:acyltransferase activity, transferring groups other than amino-acyl groups"/>
    <property type="evidence" value="ECO:0007669"/>
    <property type="project" value="InterPro"/>
</dbReference>
<reference evidence="2" key="1">
    <citation type="journal article" date="2020" name="Stud. Mycol.">
        <title>101 Dothideomycetes genomes: a test case for predicting lifestyles and emergence of pathogens.</title>
        <authorList>
            <person name="Haridas S."/>
            <person name="Albert R."/>
            <person name="Binder M."/>
            <person name="Bloem J."/>
            <person name="Labutti K."/>
            <person name="Salamov A."/>
            <person name="Andreopoulos B."/>
            <person name="Baker S."/>
            <person name="Barry K."/>
            <person name="Bills G."/>
            <person name="Bluhm B."/>
            <person name="Cannon C."/>
            <person name="Castanera R."/>
            <person name="Culley D."/>
            <person name="Daum C."/>
            <person name="Ezra D."/>
            <person name="Gonzalez J."/>
            <person name="Henrissat B."/>
            <person name="Kuo A."/>
            <person name="Liang C."/>
            <person name="Lipzen A."/>
            <person name="Lutzoni F."/>
            <person name="Magnuson J."/>
            <person name="Mondo S."/>
            <person name="Nolan M."/>
            <person name="Ohm R."/>
            <person name="Pangilinan J."/>
            <person name="Park H.-J."/>
            <person name="Ramirez L."/>
            <person name="Alfaro M."/>
            <person name="Sun H."/>
            <person name="Tritt A."/>
            <person name="Yoshinaga Y."/>
            <person name="Zwiers L.-H."/>
            <person name="Turgeon B."/>
            <person name="Goodwin S."/>
            <person name="Spatafora J."/>
            <person name="Crous P."/>
            <person name="Grigoriev I."/>
        </authorList>
    </citation>
    <scope>NUCLEOTIDE SEQUENCE</scope>
    <source>
        <strain evidence="2">CBS 110217</strain>
    </source>
</reference>
<sequence>MDPGATYTIETRKDVLTRTVLIQYADRMWETLGPIFHEQGSWHNQLKYRSDTFFLIEYVTPSGDRPGFLLYEQTKSYTWIWLLHVNKSYRRQGVAASLFQHVQIQNLALATGASTSNKLAKRFYEKQKPDHYGIRKEEWHSSTLYGWNVDLKNFDCDKVYSSGGSHKKWGKEMFLFWRCQL</sequence>
<dbReference type="Proteomes" id="UP000799777">
    <property type="component" value="Unassembled WGS sequence"/>
</dbReference>
<dbReference type="CDD" id="cd04301">
    <property type="entry name" value="NAT_SF"/>
    <property type="match status" value="1"/>
</dbReference>
<evidence type="ECO:0000259" key="1">
    <source>
        <dbReference type="PROSITE" id="PS51186"/>
    </source>
</evidence>
<dbReference type="Gene3D" id="3.40.630.30">
    <property type="match status" value="1"/>
</dbReference>
<name>A0A9P4LEW1_9PLEO</name>
<dbReference type="InterPro" id="IPR000182">
    <property type="entry name" value="GNAT_dom"/>
</dbReference>
<dbReference type="Pfam" id="PF13508">
    <property type="entry name" value="Acetyltransf_7"/>
    <property type="match status" value="1"/>
</dbReference>
<dbReference type="EMBL" id="ML978559">
    <property type="protein sequence ID" value="KAF2022533.1"/>
    <property type="molecule type" value="Genomic_DNA"/>
</dbReference>
<dbReference type="PROSITE" id="PS51186">
    <property type="entry name" value="GNAT"/>
    <property type="match status" value="1"/>
</dbReference>
<gene>
    <name evidence="2" type="ORF">EK21DRAFT_119655</name>
</gene>
<organism evidence="2 3">
    <name type="scientific">Setomelanomma holmii</name>
    <dbReference type="NCBI Taxonomy" id="210430"/>
    <lineage>
        <taxon>Eukaryota</taxon>
        <taxon>Fungi</taxon>
        <taxon>Dikarya</taxon>
        <taxon>Ascomycota</taxon>
        <taxon>Pezizomycotina</taxon>
        <taxon>Dothideomycetes</taxon>
        <taxon>Pleosporomycetidae</taxon>
        <taxon>Pleosporales</taxon>
        <taxon>Pleosporineae</taxon>
        <taxon>Phaeosphaeriaceae</taxon>
        <taxon>Setomelanomma</taxon>
    </lineage>
</organism>
<dbReference type="SUPFAM" id="SSF55729">
    <property type="entry name" value="Acyl-CoA N-acyltransferases (Nat)"/>
    <property type="match status" value="1"/>
</dbReference>
<evidence type="ECO:0000313" key="3">
    <source>
        <dbReference type="Proteomes" id="UP000799777"/>
    </source>
</evidence>
<evidence type="ECO:0000313" key="2">
    <source>
        <dbReference type="EMBL" id="KAF2022533.1"/>
    </source>
</evidence>
<proteinExistence type="predicted"/>
<comment type="caution">
    <text evidence="2">The sequence shown here is derived from an EMBL/GenBank/DDBJ whole genome shotgun (WGS) entry which is preliminary data.</text>
</comment>
<feature type="domain" description="N-acetyltransferase" evidence="1">
    <location>
        <begin position="15"/>
        <end position="157"/>
    </location>
</feature>
<dbReference type="InterPro" id="IPR016181">
    <property type="entry name" value="Acyl_CoA_acyltransferase"/>
</dbReference>